<dbReference type="EMBL" id="JAPEUR010000005">
    <property type="protein sequence ID" value="KAJ4328998.1"/>
    <property type="molecule type" value="Genomic_DNA"/>
</dbReference>
<comment type="caution">
    <text evidence="4">The sequence shown here is derived from an EMBL/GenBank/DDBJ whole genome shotgun (WGS) entry which is preliminary data.</text>
</comment>
<dbReference type="InterPro" id="IPR002110">
    <property type="entry name" value="Ankyrin_rpt"/>
</dbReference>
<protein>
    <recommendedName>
        <fullName evidence="6">Ankyrin</fullName>
    </recommendedName>
</protein>
<reference evidence="4" key="1">
    <citation type="submission" date="2022-10" db="EMBL/GenBank/DDBJ databases">
        <title>Tapping the CABI collections for fungal endophytes: first genome assemblies for Collariella, Neodidymelliopsis, Ascochyta clinopodiicola, Didymella pomorum, Didymosphaeria variabile, Neocosmospora piperis and Neocucurbitaria cava.</title>
        <authorList>
            <person name="Hill R."/>
        </authorList>
    </citation>
    <scope>NUCLEOTIDE SEQUENCE</scope>
    <source>
        <strain evidence="4">IMI 366586</strain>
    </source>
</reference>
<proteinExistence type="predicted"/>
<organism evidence="4 5">
    <name type="scientific">Fusarium piperis</name>
    <dbReference type="NCBI Taxonomy" id="1435070"/>
    <lineage>
        <taxon>Eukaryota</taxon>
        <taxon>Fungi</taxon>
        <taxon>Dikarya</taxon>
        <taxon>Ascomycota</taxon>
        <taxon>Pezizomycotina</taxon>
        <taxon>Sordariomycetes</taxon>
        <taxon>Hypocreomycetidae</taxon>
        <taxon>Hypocreales</taxon>
        <taxon>Nectriaceae</taxon>
        <taxon>Fusarium</taxon>
        <taxon>Fusarium solani species complex</taxon>
    </lineage>
</organism>
<dbReference type="SUPFAM" id="SSF48403">
    <property type="entry name" value="Ankyrin repeat"/>
    <property type="match status" value="1"/>
</dbReference>
<keyword evidence="1" id="KW-0677">Repeat</keyword>
<feature type="repeat" description="ANK" evidence="3">
    <location>
        <begin position="51"/>
        <end position="83"/>
    </location>
</feature>
<gene>
    <name evidence="4" type="ORF">N0V84_000570</name>
</gene>
<dbReference type="InterPro" id="IPR036770">
    <property type="entry name" value="Ankyrin_rpt-contain_sf"/>
</dbReference>
<sequence length="536" mass="57936">MVTTLLSRGVDFNTMGHFYGTALQAAARCGHGDMVLQLLSAGAQVNNLQGTWETALRAAIVGGHESVVRTLLQNGADFNLGSTFRTRNYGEIRSSCLQLAVRMNKAGIVNALFEAGAVPSNDESDSISAGVDQSPLIIAAQRGSLAITRALLDSGADVNAVGRKLYNCNSLKNEHGRRLSKWPQDIRNNPPIIEFPKFHRCEQIAAALLDNGASPVSIVKGVAGSPLHMACLIGSKQTVGKLLEKGANANEIGGHFEHVLLIAIATHRPDLVALLLQHGADPNYLHEHYGTPLHLAGKMHSTLSVKHLLQHEADAAKRDAYGNLPLEVALKSVEAERGSSSHSWNEDTVQSLLKLAGGDDEVTKDTLFVAARTQGFGPLFELLKRNKTIAVSEEVVIAAMNFGGGSLLDHFEENVDRLMKRTANLGVTENMLRSIQSLDKIKKLIKYRPFCKVTPELLLSLGNTKSIKLLLEANQDVPVTESLVVHVLRLGGDPWTQIGVVAKKKGSNCWVNTLLDALGEESRAHRDSRHGDCSKV</sequence>
<dbReference type="PANTHER" id="PTHR24198:SF165">
    <property type="entry name" value="ANKYRIN REPEAT-CONTAINING PROTEIN-RELATED"/>
    <property type="match status" value="1"/>
</dbReference>
<evidence type="ECO:0008006" key="6">
    <source>
        <dbReference type="Google" id="ProtNLM"/>
    </source>
</evidence>
<evidence type="ECO:0000256" key="3">
    <source>
        <dbReference type="PROSITE-ProRule" id="PRU00023"/>
    </source>
</evidence>
<feature type="repeat" description="ANK" evidence="3">
    <location>
        <begin position="131"/>
        <end position="163"/>
    </location>
</feature>
<dbReference type="Pfam" id="PF00023">
    <property type="entry name" value="Ank"/>
    <property type="match status" value="2"/>
</dbReference>
<dbReference type="Proteomes" id="UP001140502">
    <property type="component" value="Unassembled WGS sequence"/>
</dbReference>
<evidence type="ECO:0000313" key="5">
    <source>
        <dbReference type="Proteomes" id="UP001140502"/>
    </source>
</evidence>
<name>A0A9W9BTW6_9HYPO</name>
<keyword evidence="2 3" id="KW-0040">ANK repeat</keyword>
<dbReference type="Gene3D" id="1.25.40.20">
    <property type="entry name" value="Ankyrin repeat-containing domain"/>
    <property type="match status" value="2"/>
</dbReference>
<accession>A0A9W9BTW6</accession>
<dbReference type="PANTHER" id="PTHR24198">
    <property type="entry name" value="ANKYRIN REPEAT AND PROTEIN KINASE DOMAIN-CONTAINING PROTEIN"/>
    <property type="match status" value="1"/>
</dbReference>
<evidence type="ECO:0000256" key="1">
    <source>
        <dbReference type="ARBA" id="ARBA00022737"/>
    </source>
</evidence>
<feature type="repeat" description="ANK" evidence="3">
    <location>
        <begin position="222"/>
        <end position="254"/>
    </location>
</feature>
<evidence type="ECO:0000256" key="2">
    <source>
        <dbReference type="ARBA" id="ARBA00023043"/>
    </source>
</evidence>
<dbReference type="PROSITE" id="PS50088">
    <property type="entry name" value="ANK_REPEAT"/>
    <property type="match status" value="3"/>
</dbReference>
<dbReference type="OrthoDB" id="7464126at2759"/>
<dbReference type="SMART" id="SM00248">
    <property type="entry name" value="ANK"/>
    <property type="match status" value="7"/>
</dbReference>
<dbReference type="PROSITE" id="PS50297">
    <property type="entry name" value="ANK_REP_REGION"/>
    <property type="match status" value="3"/>
</dbReference>
<dbReference type="Pfam" id="PF12796">
    <property type="entry name" value="Ank_2"/>
    <property type="match status" value="2"/>
</dbReference>
<keyword evidence="5" id="KW-1185">Reference proteome</keyword>
<evidence type="ECO:0000313" key="4">
    <source>
        <dbReference type="EMBL" id="KAJ4328998.1"/>
    </source>
</evidence>
<dbReference type="AlphaFoldDB" id="A0A9W9BTW6"/>